<feature type="compositionally biased region" description="Basic and acidic residues" evidence="1">
    <location>
        <begin position="213"/>
        <end position="223"/>
    </location>
</feature>
<dbReference type="RefSeq" id="XP_025361640.1">
    <property type="nucleotide sequence ID" value="XM_025503797.1"/>
</dbReference>
<protein>
    <submittedName>
        <fullName evidence="2">Uncharacterized protein</fullName>
    </submittedName>
</protein>
<dbReference type="EMBL" id="KZ819669">
    <property type="protein sequence ID" value="PWN27028.1"/>
    <property type="molecule type" value="Genomic_DNA"/>
</dbReference>
<organism evidence="2 3">
    <name type="scientific">Jaminaea rosea</name>
    <dbReference type="NCBI Taxonomy" id="1569628"/>
    <lineage>
        <taxon>Eukaryota</taxon>
        <taxon>Fungi</taxon>
        <taxon>Dikarya</taxon>
        <taxon>Basidiomycota</taxon>
        <taxon>Ustilaginomycotina</taxon>
        <taxon>Exobasidiomycetes</taxon>
        <taxon>Microstromatales</taxon>
        <taxon>Microstromatales incertae sedis</taxon>
        <taxon>Jaminaea</taxon>
    </lineage>
</organism>
<reference evidence="2 3" key="1">
    <citation type="journal article" date="2018" name="Mol. Biol. Evol.">
        <title>Broad Genomic Sampling Reveals a Smut Pathogenic Ancestry of the Fungal Clade Ustilaginomycotina.</title>
        <authorList>
            <person name="Kijpornyongpan T."/>
            <person name="Mondo S.J."/>
            <person name="Barry K."/>
            <person name="Sandor L."/>
            <person name="Lee J."/>
            <person name="Lipzen A."/>
            <person name="Pangilinan J."/>
            <person name="LaButti K."/>
            <person name="Hainaut M."/>
            <person name="Henrissat B."/>
            <person name="Grigoriev I.V."/>
            <person name="Spatafora J.W."/>
            <person name="Aime M.C."/>
        </authorList>
    </citation>
    <scope>NUCLEOTIDE SEQUENCE [LARGE SCALE GENOMIC DNA]</scope>
    <source>
        <strain evidence="2 3">MCA 5214</strain>
    </source>
</reference>
<sequence>MTEQVYGRLRSHAWTSLSLRLCRAVSFRPCDGQRRLLHSHTIDAYEGRELAGASAARYPSLLCSPCDAKLLSVSAQPRSTIGRSGPHTTRGEFGPLAVWLVERFAHTLPRSWSCIHRGPMIRHYRHLRSSDSRDGQTDDAHLRSLLVIRRARLSYSKRGSQRDRRTINRMRRRRDRSCVRRVQPQKWPLRVVDSRGPPLSWLSSSDGGAGAGAKRDSPRLDLR</sequence>
<feature type="region of interest" description="Disordered" evidence="1">
    <location>
        <begin position="156"/>
        <end position="223"/>
    </location>
</feature>
<dbReference type="Proteomes" id="UP000245884">
    <property type="component" value="Unassembled WGS sequence"/>
</dbReference>
<name>A0A316UQF8_9BASI</name>
<keyword evidence="3" id="KW-1185">Reference proteome</keyword>
<evidence type="ECO:0000256" key="1">
    <source>
        <dbReference type="SAM" id="MobiDB-lite"/>
    </source>
</evidence>
<proteinExistence type="predicted"/>
<gene>
    <name evidence="2" type="ORF">BDZ90DRAFT_183866</name>
</gene>
<evidence type="ECO:0000313" key="3">
    <source>
        <dbReference type="Proteomes" id="UP000245884"/>
    </source>
</evidence>
<accession>A0A316UQF8</accession>
<dbReference type="GeneID" id="37025620"/>
<evidence type="ECO:0000313" key="2">
    <source>
        <dbReference type="EMBL" id="PWN27028.1"/>
    </source>
</evidence>
<dbReference type="AlphaFoldDB" id="A0A316UQF8"/>